<protein>
    <recommendedName>
        <fullName evidence="9">Protein translocase subunit SecE</fullName>
    </recommendedName>
</protein>
<keyword evidence="7 9" id="KW-0811">Translocation</keyword>
<comment type="subcellular location">
    <subcellularLocation>
        <location evidence="9">Cell membrane</location>
        <topology evidence="9">Single-pass membrane protein</topology>
    </subcellularLocation>
    <subcellularLocation>
        <location evidence="1">Membrane</location>
    </subcellularLocation>
</comment>
<proteinExistence type="inferred from homology"/>
<comment type="function">
    <text evidence="9">Essential subunit of the Sec protein translocation channel SecYEG. Clamps together the 2 halves of SecY. May contact the channel plug during translocation.</text>
</comment>
<evidence type="ECO:0000313" key="10">
    <source>
        <dbReference type="EMBL" id="MBB5227007.1"/>
    </source>
</evidence>
<reference evidence="10 11" key="1">
    <citation type="submission" date="2020-08" db="EMBL/GenBank/DDBJ databases">
        <title>Genomic Encyclopedia of Type Strains, Phase IV (KMG-IV): sequencing the most valuable type-strain genomes for metagenomic binning, comparative biology and taxonomic classification.</title>
        <authorList>
            <person name="Goeker M."/>
        </authorList>
    </citation>
    <scope>NUCLEOTIDE SEQUENCE [LARGE SCALE GENOMIC DNA]</scope>
    <source>
        <strain evidence="10 11">DSM 103462</strain>
    </source>
</reference>
<dbReference type="InterPro" id="IPR001901">
    <property type="entry name" value="Translocase_SecE/Sec61-g"/>
</dbReference>
<dbReference type="GO" id="GO:0043952">
    <property type="term" value="P:protein transport by the Sec complex"/>
    <property type="evidence" value="ECO:0007669"/>
    <property type="project" value="UniProtKB-UniRule"/>
</dbReference>
<dbReference type="PANTHER" id="PTHR33910:SF1">
    <property type="entry name" value="PROTEIN TRANSLOCASE SUBUNIT SECE"/>
    <property type="match status" value="1"/>
</dbReference>
<keyword evidence="8 9" id="KW-0472">Membrane</keyword>
<evidence type="ECO:0000256" key="8">
    <source>
        <dbReference type="ARBA" id="ARBA00023136"/>
    </source>
</evidence>
<keyword evidence="4 9" id="KW-0812">Transmembrane</keyword>
<dbReference type="GO" id="GO:0009306">
    <property type="term" value="P:protein secretion"/>
    <property type="evidence" value="ECO:0007669"/>
    <property type="project" value="UniProtKB-UniRule"/>
</dbReference>
<dbReference type="Pfam" id="PF00584">
    <property type="entry name" value="SecE"/>
    <property type="match status" value="1"/>
</dbReference>
<evidence type="ECO:0000313" key="11">
    <source>
        <dbReference type="Proteomes" id="UP000518887"/>
    </source>
</evidence>
<dbReference type="EMBL" id="JACHFQ010000007">
    <property type="protein sequence ID" value="MBB5227007.1"/>
    <property type="molecule type" value="Genomic_DNA"/>
</dbReference>
<dbReference type="GO" id="GO:0005886">
    <property type="term" value="C:plasma membrane"/>
    <property type="evidence" value="ECO:0007669"/>
    <property type="project" value="UniProtKB-SubCell"/>
</dbReference>
<evidence type="ECO:0000256" key="2">
    <source>
        <dbReference type="ARBA" id="ARBA00022448"/>
    </source>
</evidence>
<comment type="caution">
    <text evidence="10">The sequence shown here is derived from an EMBL/GenBank/DDBJ whole genome shotgun (WGS) entry which is preliminary data.</text>
</comment>
<dbReference type="PANTHER" id="PTHR33910">
    <property type="entry name" value="PROTEIN TRANSLOCASE SUBUNIT SECE"/>
    <property type="match status" value="1"/>
</dbReference>
<evidence type="ECO:0000256" key="9">
    <source>
        <dbReference type="HAMAP-Rule" id="MF_00422"/>
    </source>
</evidence>
<evidence type="ECO:0000256" key="1">
    <source>
        <dbReference type="ARBA" id="ARBA00004370"/>
    </source>
</evidence>
<evidence type="ECO:0000256" key="3">
    <source>
        <dbReference type="ARBA" id="ARBA00022475"/>
    </source>
</evidence>
<keyword evidence="11" id="KW-1185">Reference proteome</keyword>
<dbReference type="InterPro" id="IPR038379">
    <property type="entry name" value="SecE_sf"/>
</dbReference>
<organism evidence="10 11">
    <name type="scientific">Treponema ruminis</name>
    <dbReference type="NCBI Taxonomy" id="744515"/>
    <lineage>
        <taxon>Bacteria</taxon>
        <taxon>Pseudomonadati</taxon>
        <taxon>Spirochaetota</taxon>
        <taxon>Spirochaetia</taxon>
        <taxon>Spirochaetales</taxon>
        <taxon>Treponemataceae</taxon>
        <taxon>Treponema</taxon>
    </lineage>
</organism>
<evidence type="ECO:0000256" key="4">
    <source>
        <dbReference type="ARBA" id="ARBA00022692"/>
    </source>
</evidence>
<evidence type="ECO:0000256" key="6">
    <source>
        <dbReference type="ARBA" id="ARBA00022989"/>
    </source>
</evidence>
<keyword evidence="2 9" id="KW-0813">Transport</keyword>
<name>A0A7W8GAY3_9SPIR</name>
<evidence type="ECO:0000256" key="5">
    <source>
        <dbReference type="ARBA" id="ARBA00022927"/>
    </source>
</evidence>
<accession>A0A7W8GAY3</accession>
<gene>
    <name evidence="9" type="primary">secE</name>
    <name evidence="10" type="ORF">HNP76_002395</name>
</gene>
<evidence type="ECO:0000256" key="7">
    <source>
        <dbReference type="ARBA" id="ARBA00023010"/>
    </source>
</evidence>
<dbReference type="RefSeq" id="WP_184660801.1">
    <property type="nucleotide sequence ID" value="NZ_CP031518.1"/>
</dbReference>
<keyword evidence="6 9" id="KW-1133">Transmembrane helix</keyword>
<feature type="transmembrane region" description="Helical" evidence="9">
    <location>
        <begin position="32"/>
        <end position="59"/>
    </location>
</feature>
<keyword evidence="5 9" id="KW-0653">Protein transport</keyword>
<dbReference type="Gene3D" id="1.20.5.1030">
    <property type="entry name" value="Preprotein translocase secy subunit"/>
    <property type="match status" value="1"/>
</dbReference>
<dbReference type="GO" id="GO:0006605">
    <property type="term" value="P:protein targeting"/>
    <property type="evidence" value="ECO:0007669"/>
    <property type="project" value="UniProtKB-UniRule"/>
</dbReference>
<comment type="subunit">
    <text evidence="9">Component of the Sec protein translocase complex. Heterotrimer consisting of SecY, SecE and SecG subunits. The heterotrimers can form oligomers, although 1 heterotrimer is thought to be able to translocate proteins. Interacts with the ribosome. Interacts with SecDF, and other proteins may be involved. Interacts with SecA.</text>
</comment>
<sequence>MAKVFGFFKECGVELKKVTWPTRDDVVASVKVVLVSTIVIAIILGALDFLFSAGMSLIFKA</sequence>
<dbReference type="InterPro" id="IPR005807">
    <property type="entry name" value="SecE_bac"/>
</dbReference>
<dbReference type="GO" id="GO:0008320">
    <property type="term" value="F:protein transmembrane transporter activity"/>
    <property type="evidence" value="ECO:0007669"/>
    <property type="project" value="UniProtKB-UniRule"/>
</dbReference>
<dbReference type="GO" id="GO:0065002">
    <property type="term" value="P:intracellular protein transmembrane transport"/>
    <property type="evidence" value="ECO:0007669"/>
    <property type="project" value="UniProtKB-UniRule"/>
</dbReference>
<dbReference type="NCBIfam" id="TIGR00964">
    <property type="entry name" value="secE_bact"/>
    <property type="match status" value="1"/>
</dbReference>
<dbReference type="AlphaFoldDB" id="A0A7W8GAY3"/>
<dbReference type="Proteomes" id="UP000518887">
    <property type="component" value="Unassembled WGS sequence"/>
</dbReference>
<comment type="similarity">
    <text evidence="9">Belongs to the SecE/SEC61-gamma family.</text>
</comment>
<dbReference type="HAMAP" id="MF_00422">
    <property type="entry name" value="SecE"/>
    <property type="match status" value="1"/>
</dbReference>
<keyword evidence="3 9" id="KW-1003">Cell membrane</keyword>